<accession>A0A3P1B359</accession>
<dbReference type="Proteomes" id="UP000268372">
    <property type="component" value="Unassembled WGS sequence"/>
</dbReference>
<name>A0A3P1B359_9FLAO</name>
<dbReference type="InterPro" id="IPR036249">
    <property type="entry name" value="Thioredoxin-like_sf"/>
</dbReference>
<gene>
    <name evidence="2" type="ORF">EG242_05195</name>
</gene>
<dbReference type="RefSeq" id="WP_124898846.1">
    <property type="nucleotide sequence ID" value="NZ_RQTJ01000008.1"/>
</dbReference>
<proteinExistence type="predicted"/>
<dbReference type="AlphaFoldDB" id="A0A3P1B359"/>
<reference evidence="2 3" key="1">
    <citation type="submission" date="2018-11" db="EMBL/GenBank/DDBJ databases">
        <title>Flavobacterium sp. nov., YIM 102796 draft genome.</title>
        <authorList>
            <person name="Li G."/>
            <person name="Jiang Y."/>
        </authorList>
    </citation>
    <scope>NUCLEOTIDE SEQUENCE [LARGE SCALE GENOMIC DNA]</scope>
    <source>
        <strain evidence="2 3">YIM 102796</strain>
    </source>
</reference>
<organism evidence="2 3">
    <name type="scientific">Paenimyroides viscosum</name>
    <dbReference type="NCBI Taxonomy" id="2488729"/>
    <lineage>
        <taxon>Bacteria</taxon>
        <taxon>Pseudomonadati</taxon>
        <taxon>Bacteroidota</taxon>
        <taxon>Flavobacteriia</taxon>
        <taxon>Flavobacteriales</taxon>
        <taxon>Flavobacteriaceae</taxon>
        <taxon>Paenimyroides</taxon>
    </lineage>
</organism>
<dbReference type="Pfam" id="PF01323">
    <property type="entry name" value="DSBA"/>
    <property type="match status" value="1"/>
</dbReference>
<comment type="caution">
    <text evidence="2">The sequence shown here is derived from an EMBL/GenBank/DDBJ whole genome shotgun (WGS) entry which is preliminary data.</text>
</comment>
<dbReference type="CDD" id="cd03024">
    <property type="entry name" value="DsbA_FrnE"/>
    <property type="match status" value="1"/>
</dbReference>
<dbReference type="InterPro" id="IPR001853">
    <property type="entry name" value="DSBA-like_thioredoxin_dom"/>
</dbReference>
<protein>
    <submittedName>
        <fullName evidence="2">DsbA family oxidoreductase</fullName>
    </submittedName>
</protein>
<feature type="domain" description="DSBA-like thioredoxin" evidence="1">
    <location>
        <begin position="3"/>
        <end position="205"/>
    </location>
</feature>
<dbReference type="PANTHER" id="PTHR13887:SF41">
    <property type="entry name" value="THIOREDOXIN SUPERFAMILY PROTEIN"/>
    <property type="match status" value="1"/>
</dbReference>
<evidence type="ECO:0000313" key="2">
    <source>
        <dbReference type="EMBL" id="RRA95519.1"/>
    </source>
</evidence>
<evidence type="ECO:0000259" key="1">
    <source>
        <dbReference type="Pfam" id="PF01323"/>
    </source>
</evidence>
<dbReference type="SUPFAM" id="SSF52833">
    <property type="entry name" value="Thioredoxin-like"/>
    <property type="match status" value="1"/>
</dbReference>
<sequence length="229" mass="25941">MKVQIWSDIMCPFCYIGKKNFEAALEKLPFKDEVEVEWKSYQLDPELKEISGSKTINEYLDERKRMPAAQIEQMQMRIKDMGIQTGIDFNMENAIVASTFPAHKLIHFAEKSNKANEAEELLFKSYFTDGKNIANHEVLVNIAEELGLDTDQAHFVLNSDSFDYEVKQDILEARNIGVTGVPFFLLNNKYTLSGAQPVDLFVDALTQTYNETNANNSAEGNSCTIDGCE</sequence>
<dbReference type="OrthoDB" id="9799122at2"/>
<dbReference type="EMBL" id="RQTJ01000008">
    <property type="protein sequence ID" value="RRA95519.1"/>
    <property type="molecule type" value="Genomic_DNA"/>
</dbReference>
<dbReference type="PANTHER" id="PTHR13887">
    <property type="entry name" value="GLUTATHIONE S-TRANSFERASE KAPPA"/>
    <property type="match status" value="1"/>
</dbReference>
<evidence type="ECO:0000313" key="3">
    <source>
        <dbReference type="Proteomes" id="UP000268372"/>
    </source>
</evidence>
<keyword evidence="3" id="KW-1185">Reference proteome</keyword>
<dbReference type="Gene3D" id="3.40.30.10">
    <property type="entry name" value="Glutaredoxin"/>
    <property type="match status" value="1"/>
</dbReference>
<dbReference type="GO" id="GO:0016491">
    <property type="term" value="F:oxidoreductase activity"/>
    <property type="evidence" value="ECO:0007669"/>
    <property type="project" value="InterPro"/>
</dbReference>